<evidence type="ECO:0000313" key="4">
    <source>
        <dbReference type="EMBL" id="OAD81466.1"/>
    </source>
</evidence>
<dbReference type="InterPro" id="IPR013087">
    <property type="entry name" value="Znf_C2H2_type"/>
</dbReference>
<reference evidence="5" key="1">
    <citation type="submission" date="2015-06" db="EMBL/GenBank/DDBJ databases">
        <title>Expansion of signal transduction pathways in fungi by whole-genome duplication.</title>
        <authorList>
            <consortium name="DOE Joint Genome Institute"/>
            <person name="Corrochano L.M."/>
            <person name="Kuo A."/>
            <person name="Marcet-Houben M."/>
            <person name="Polaino S."/>
            <person name="Salamov A."/>
            <person name="Villalobos J.M."/>
            <person name="Alvarez M.I."/>
            <person name="Avalos J."/>
            <person name="Benito E.P."/>
            <person name="Benoit I."/>
            <person name="Burger G."/>
            <person name="Camino L.P."/>
            <person name="Canovas D."/>
            <person name="Cerda-Olmedo E."/>
            <person name="Cheng J.-F."/>
            <person name="Dominguez A."/>
            <person name="Elias M."/>
            <person name="Eslava A.P."/>
            <person name="Glaser F."/>
            <person name="Grimwood J."/>
            <person name="Gutierrez G."/>
            <person name="Heitman J."/>
            <person name="Henrissat B."/>
            <person name="Iturriaga E.A."/>
            <person name="Lang B.F."/>
            <person name="Lavin J.L."/>
            <person name="Lee S."/>
            <person name="Li W."/>
            <person name="Lindquist E."/>
            <person name="Lopez-Garcia S."/>
            <person name="Luque E.M."/>
            <person name="Marcos A.T."/>
            <person name="Martin J."/>
            <person name="Mccluskey K."/>
            <person name="Medina H.R."/>
            <person name="Miralles-Duran A."/>
            <person name="Miyazaki A."/>
            <person name="Munoz-Torres E."/>
            <person name="Oguiza J.A."/>
            <person name="Ohm R."/>
            <person name="Olmedo M."/>
            <person name="Orejas M."/>
            <person name="Ortiz-Castellanos L."/>
            <person name="Pisabarro A.G."/>
            <person name="Rodriguez-Romero J."/>
            <person name="Ruiz-Herrera J."/>
            <person name="Ruiz-Vazquez R."/>
            <person name="Sanz C."/>
            <person name="Schackwitz W."/>
            <person name="Schmutz J."/>
            <person name="Shahriari M."/>
            <person name="Shelest E."/>
            <person name="Silva-Franco F."/>
            <person name="Soanes D."/>
            <person name="Syed K."/>
            <person name="Tagua V.G."/>
            <person name="Talbot N.J."/>
            <person name="Thon M."/>
            <person name="De Vries R.P."/>
            <person name="Wiebenga A."/>
            <person name="Yadav J.S."/>
            <person name="Braun E.L."/>
            <person name="Baker S."/>
            <person name="Garre V."/>
            <person name="Horwitz B."/>
            <person name="Torres-Martinez S."/>
            <person name="Idnurm A."/>
            <person name="Herrera-Estrella A."/>
            <person name="Gabaldon T."/>
            <person name="Grigoriev I.V."/>
        </authorList>
    </citation>
    <scope>NUCLEOTIDE SEQUENCE [LARGE SCALE GENOMIC DNA]</scope>
    <source>
        <strain evidence="5">NRRL 1555</strain>
    </source>
</reference>
<keyword evidence="1" id="KW-0862">Zinc</keyword>
<feature type="domain" description="C2H2-type" evidence="3">
    <location>
        <begin position="156"/>
        <end position="183"/>
    </location>
</feature>
<dbReference type="SMART" id="SM00355">
    <property type="entry name" value="ZnF_C2H2"/>
    <property type="match status" value="2"/>
</dbReference>
<evidence type="ECO:0000259" key="3">
    <source>
        <dbReference type="PROSITE" id="PS50157"/>
    </source>
</evidence>
<dbReference type="GeneID" id="28995464"/>
<evidence type="ECO:0000313" key="6">
    <source>
        <dbReference type="Proteomes" id="UP000077315"/>
    </source>
</evidence>
<proteinExistence type="predicted"/>
<accession>A0A167REN4</accession>
<keyword evidence="6" id="KW-1185">Reference proteome</keyword>
<evidence type="ECO:0000256" key="1">
    <source>
        <dbReference type="PROSITE-ProRule" id="PRU00042"/>
    </source>
</evidence>
<protein>
    <submittedName>
        <fullName evidence="5">C2H2-type zinc finger transcription factor</fullName>
    </submittedName>
</protein>
<dbReference type="SUPFAM" id="SSF57667">
    <property type="entry name" value="beta-beta-alpha zinc fingers"/>
    <property type="match status" value="1"/>
</dbReference>
<dbReference type="RefSeq" id="XP_018299514.1">
    <property type="nucleotide sequence ID" value="XM_018430137.1"/>
</dbReference>
<organism evidence="5 6">
    <name type="scientific">Phycomyces blakesleeanus (strain ATCC 8743b / DSM 1359 / FGSC 10004 / NBRC 33097 / NRRL 1555)</name>
    <dbReference type="NCBI Taxonomy" id="763407"/>
    <lineage>
        <taxon>Eukaryota</taxon>
        <taxon>Fungi</taxon>
        <taxon>Fungi incertae sedis</taxon>
        <taxon>Mucoromycota</taxon>
        <taxon>Mucoromycotina</taxon>
        <taxon>Mucoromycetes</taxon>
        <taxon>Mucorales</taxon>
        <taxon>Phycomycetaceae</taxon>
        <taxon>Phycomyces</taxon>
    </lineage>
</organism>
<keyword evidence="1" id="KW-0479">Metal-binding</keyword>
<reference evidence="6" key="2">
    <citation type="submission" date="2015-06" db="EMBL/GenBank/DDBJ databases">
        <title>Expansion of signal transduction pathways in fungi by whole-genome duplication.</title>
        <authorList>
            <consortium name="DOE Joint Genome Institute"/>
            <person name="Corrochano L.M."/>
            <person name="Kuo A."/>
            <person name="Marcet-Houben M."/>
            <person name="Polaino S."/>
            <person name="Salamov A."/>
            <person name="Villalobos J.M."/>
            <person name="Alvarez M.I."/>
            <person name="Avalos J."/>
            <person name="Benito E.P."/>
            <person name="Benoit I."/>
            <person name="Burger G."/>
            <person name="Camino L.P."/>
            <person name="Canovas D."/>
            <person name="Cerda-Olmedo E."/>
            <person name="Cheng J.-F."/>
            <person name="Dominguez A."/>
            <person name="Elias M."/>
            <person name="Eslava A.P."/>
            <person name="Glaser F."/>
            <person name="Grimwood J."/>
            <person name="Gutierrez G."/>
            <person name="Heitman J."/>
            <person name="Henrissat B."/>
            <person name="Iturriaga E.A."/>
            <person name="Lang B.F."/>
            <person name="Lavin J.L."/>
            <person name="Lee S."/>
            <person name="Li W."/>
            <person name="Lindquist E."/>
            <person name="Lopez-Garcia S."/>
            <person name="Luque E.M."/>
            <person name="Marcos A.T."/>
            <person name="Martin J."/>
            <person name="McCluskey K."/>
            <person name="Medina H.R."/>
            <person name="Miralles-Duran A."/>
            <person name="Miyazaki A."/>
            <person name="Munoz-Torres E."/>
            <person name="Oguiza J.A."/>
            <person name="Ohm R."/>
            <person name="Olmedo M."/>
            <person name="Orejas M."/>
            <person name="Ortiz-Castellanos L."/>
            <person name="Pisabarro A.G."/>
            <person name="Rodriguez-Romero J."/>
            <person name="Ruiz-Herrera J."/>
            <person name="Ruiz-Vazquez R."/>
            <person name="Sanz C."/>
            <person name="Schackwitz W."/>
            <person name="Schmutz J."/>
            <person name="Shahriari M."/>
            <person name="Shelest E."/>
            <person name="Silva-Franco F."/>
            <person name="Soanes D."/>
            <person name="Syed K."/>
            <person name="Tagua V.G."/>
            <person name="Talbot N.J."/>
            <person name="Thon M."/>
            <person name="De vries R.P."/>
            <person name="Wiebenga A."/>
            <person name="Yadav J.S."/>
            <person name="Braun E.L."/>
            <person name="Baker S."/>
            <person name="Garre V."/>
            <person name="Horwitz B."/>
            <person name="Torres-Martinez S."/>
            <person name="Idnurm A."/>
            <person name="Herrera-Estrella A."/>
            <person name="Gabaldon T."/>
            <person name="Grigoriev I.V."/>
        </authorList>
    </citation>
    <scope>NUCLEOTIDE SEQUENCE [LARGE SCALE GENOMIC DNA]</scope>
    <source>
        <strain evidence="6">NRRL 1555(-)</strain>
    </source>
</reference>
<dbReference type="AlphaFoldDB" id="A0A167REN4"/>
<evidence type="ECO:0000256" key="2">
    <source>
        <dbReference type="SAM" id="MobiDB-lite"/>
    </source>
</evidence>
<dbReference type="GeneID" id="28991043"/>
<dbReference type="EMBL" id="KV440971">
    <property type="protein sequence ID" value="OAD81474.1"/>
    <property type="molecule type" value="Genomic_DNA"/>
</dbReference>
<dbReference type="EMBL" id="KV440971">
    <property type="protein sequence ID" value="OAD81466.1"/>
    <property type="molecule type" value="Genomic_DNA"/>
</dbReference>
<evidence type="ECO:0000313" key="5">
    <source>
        <dbReference type="EMBL" id="OAD81474.1"/>
    </source>
</evidence>
<dbReference type="PROSITE" id="PS50157">
    <property type="entry name" value="ZINC_FINGER_C2H2_2"/>
    <property type="match status" value="1"/>
</dbReference>
<dbReference type="GO" id="GO:0008270">
    <property type="term" value="F:zinc ion binding"/>
    <property type="evidence" value="ECO:0007669"/>
    <property type="project" value="UniProtKB-KW"/>
</dbReference>
<dbReference type="Proteomes" id="UP000077315">
    <property type="component" value="Unassembled WGS sequence"/>
</dbReference>
<dbReference type="Gene3D" id="3.30.160.60">
    <property type="entry name" value="Classic Zinc Finger"/>
    <property type="match status" value="1"/>
</dbReference>
<dbReference type="RefSeq" id="XP_018299506.1">
    <property type="nucleotide sequence ID" value="XM_018434558.1"/>
</dbReference>
<keyword evidence="1" id="KW-0863">Zinc-finger</keyword>
<dbReference type="VEuPathDB" id="FungiDB:PHYBLDRAFT_139023"/>
<name>A0A167REN4_PHYB8</name>
<dbReference type="OrthoDB" id="8117402at2759"/>
<feature type="compositionally biased region" description="Low complexity" evidence="2">
    <location>
        <begin position="90"/>
        <end position="106"/>
    </location>
</feature>
<gene>
    <name evidence="5" type="ORF">PHYBLDRAFT_139023</name>
    <name evidence="4" type="ORF">PHYBLDRAFT_162076</name>
</gene>
<sequence length="209" mass="24168">MFSPSHLPTGQYYCVQPLSTLSVSNQEWLDYGYLDGDSTRQPTYPFQKYESRTQQNSSYVLSREQWKNDILEILAVPIFGDNIETYFQGSSSLPPLGPTSPGSSQGHYESDYDHQPETPQQHVQYDPTDIVIIHYDPHNPSRQNIKTSSPSSTNMYRCTVCPYETDKKFNFARHLETHSDVKILFCCPKCPNTYSTKHNLQRHTDQRRC</sequence>
<feature type="region of interest" description="Disordered" evidence="2">
    <location>
        <begin position="90"/>
        <end position="121"/>
    </location>
</feature>
<dbReference type="VEuPathDB" id="FungiDB:PHYBLDRAFT_162076"/>
<dbReference type="InterPro" id="IPR036236">
    <property type="entry name" value="Znf_C2H2_sf"/>
</dbReference>